<dbReference type="InterPro" id="IPR051233">
    <property type="entry name" value="Desulfoferrodoxin_SOR"/>
</dbReference>
<dbReference type="GO" id="GO:0005506">
    <property type="term" value="F:iron ion binding"/>
    <property type="evidence" value="ECO:0007669"/>
    <property type="project" value="InterPro"/>
</dbReference>
<name>A0A645A3K1_9ZZZZ</name>
<evidence type="ECO:0000256" key="3">
    <source>
        <dbReference type="ARBA" id="ARBA00022723"/>
    </source>
</evidence>
<dbReference type="AlphaFoldDB" id="A0A645A3K1"/>
<evidence type="ECO:0000256" key="1">
    <source>
        <dbReference type="ARBA" id="ARBA00005941"/>
    </source>
</evidence>
<comment type="similarity">
    <text evidence="1">Belongs to the desulfoferrodoxin family.</text>
</comment>
<dbReference type="EMBL" id="VSSQ01011437">
    <property type="protein sequence ID" value="MPM46831.1"/>
    <property type="molecule type" value="Genomic_DNA"/>
</dbReference>
<organism evidence="7">
    <name type="scientific">bioreactor metagenome</name>
    <dbReference type="NCBI Taxonomy" id="1076179"/>
    <lineage>
        <taxon>unclassified sequences</taxon>
        <taxon>metagenomes</taxon>
        <taxon>ecological metagenomes</taxon>
    </lineage>
</organism>
<proteinExistence type="inferred from homology"/>
<dbReference type="SUPFAM" id="SSF57802">
    <property type="entry name" value="Rubredoxin-like"/>
    <property type="match status" value="1"/>
</dbReference>
<keyword evidence="4" id="KW-0249">Electron transport</keyword>
<reference evidence="7" key="1">
    <citation type="submission" date="2019-08" db="EMBL/GenBank/DDBJ databases">
        <authorList>
            <person name="Kucharzyk K."/>
            <person name="Murdoch R.W."/>
            <person name="Higgins S."/>
            <person name="Loffler F."/>
        </authorList>
    </citation>
    <scope>NUCLEOTIDE SEQUENCE</scope>
</reference>
<accession>A0A645A3K1</accession>
<evidence type="ECO:0000313" key="7">
    <source>
        <dbReference type="EMBL" id="MPM46831.1"/>
    </source>
</evidence>
<dbReference type="Pfam" id="PF01880">
    <property type="entry name" value="Desulfoferrodox"/>
    <property type="match status" value="1"/>
</dbReference>
<keyword evidence="3" id="KW-0479">Metal-binding</keyword>
<protein>
    <submittedName>
        <fullName evidence="7">Desulfoferrodoxin</fullName>
        <ecNumber evidence="7">1.15.1.2</ecNumber>
    </submittedName>
</protein>
<evidence type="ECO:0000256" key="2">
    <source>
        <dbReference type="ARBA" id="ARBA00022448"/>
    </source>
</evidence>
<sequence length="126" mass="13778">MCEISFYICKHCGNLVGMIHSSGVPMICCGEEMTKLVPGSVDASLEKHVPVAKIEGDTLTVDIGSIPHPMAEEHYIQWVYVQTEAGGQRKCLKPGDKPQAVFALSGDKPVAVYEYCNLHGLWMAKL</sequence>
<gene>
    <name evidence="7" type="primary">dfx_14</name>
    <name evidence="7" type="ORF">SDC9_93538</name>
</gene>
<dbReference type="NCBIfam" id="TIGR00332">
    <property type="entry name" value="neela_ferrous"/>
    <property type="match status" value="1"/>
</dbReference>
<dbReference type="GO" id="GO:0050605">
    <property type="term" value="F:superoxide reductase activity"/>
    <property type="evidence" value="ECO:0007669"/>
    <property type="project" value="UniProtKB-EC"/>
</dbReference>
<keyword evidence="5" id="KW-0408">Iron</keyword>
<evidence type="ECO:0000256" key="4">
    <source>
        <dbReference type="ARBA" id="ARBA00022982"/>
    </source>
</evidence>
<evidence type="ECO:0000259" key="6">
    <source>
        <dbReference type="Pfam" id="PF01880"/>
    </source>
</evidence>
<feature type="domain" description="Desulfoferrodoxin ferrous iron-binding" evidence="6">
    <location>
        <begin position="42"/>
        <end position="124"/>
    </location>
</feature>
<comment type="caution">
    <text evidence="7">The sequence shown here is derived from an EMBL/GenBank/DDBJ whole genome shotgun (WGS) entry which is preliminary data.</text>
</comment>
<dbReference type="PANTHER" id="PTHR36541">
    <property type="entry name" value="SUPEROXIDE REDUCTASE-RELATED"/>
    <property type="match status" value="1"/>
</dbReference>
<dbReference type="InterPro" id="IPR002742">
    <property type="entry name" value="Desulfoferrodoxin_Fe-bd_dom"/>
</dbReference>
<keyword evidence="7" id="KW-0560">Oxidoreductase</keyword>
<dbReference type="Gene3D" id="2.60.40.730">
    <property type="entry name" value="SOR catalytic domain"/>
    <property type="match status" value="1"/>
</dbReference>
<evidence type="ECO:0000256" key="5">
    <source>
        <dbReference type="ARBA" id="ARBA00023004"/>
    </source>
</evidence>
<dbReference type="InterPro" id="IPR036073">
    <property type="entry name" value="Desulfoferrodoxin_Fe-bd_dom_sf"/>
</dbReference>
<dbReference type="PANTHER" id="PTHR36541:SF1">
    <property type="entry name" value="SUPEROXIDE REDUCTASE-RELATED"/>
    <property type="match status" value="1"/>
</dbReference>
<dbReference type="EC" id="1.15.1.2" evidence="7"/>
<dbReference type="SUPFAM" id="SSF49367">
    <property type="entry name" value="Superoxide reductase-like"/>
    <property type="match status" value="1"/>
</dbReference>
<keyword evidence="2" id="KW-0813">Transport</keyword>